<feature type="non-terminal residue" evidence="1">
    <location>
        <position position="1"/>
    </location>
</feature>
<evidence type="ECO:0000313" key="1">
    <source>
        <dbReference type="EMBL" id="GMI30409.1"/>
    </source>
</evidence>
<evidence type="ECO:0000313" key="2">
    <source>
        <dbReference type="Proteomes" id="UP001165082"/>
    </source>
</evidence>
<name>A0A9W7G382_9STRA</name>
<keyword evidence="2" id="KW-1185">Reference proteome</keyword>
<protein>
    <submittedName>
        <fullName evidence="1">Uncharacterized protein</fullName>
    </submittedName>
</protein>
<organism evidence="1 2">
    <name type="scientific">Triparma retinervis</name>
    <dbReference type="NCBI Taxonomy" id="2557542"/>
    <lineage>
        <taxon>Eukaryota</taxon>
        <taxon>Sar</taxon>
        <taxon>Stramenopiles</taxon>
        <taxon>Ochrophyta</taxon>
        <taxon>Bolidophyceae</taxon>
        <taxon>Parmales</taxon>
        <taxon>Triparmaceae</taxon>
        <taxon>Triparma</taxon>
    </lineage>
</organism>
<dbReference type="Proteomes" id="UP001165082">
    <property type="component" value="Unassembled WGS sequence"/>
</dbReference>
<gene>
    <name evidence="1" type="ORF">TrRE_jg8182</name>
</gene>
<accession>A0A9W7G382</accession>
<proteinExistence type="predicted"/>
<reference evidence="1" key="1">
    <citation type="submission" date="2022-07" db="EMBL/GenBank/DDBJ databases">
        <title>Genome analysis of Parmales, a sister group of diatoms, reveals the evolutionary specialization of diatoms from phago-mixotrophs to photoautotrophs.</title>
        <authorList>
            <person name="Ban H."/>
            <person name="Sato S."/>
            <person name="Yoshikawa S."/>
            <person name="Kazumasa Y."/>
            <person name="Nakamura Y."/>
            <person name="Ichinomiya M."/>
            <person name="Saitoh K."/>
            <person name="Sato N."/>
            <person name="Blanc-Mathieu R."/>
            <person name="Endo H."/>
            <person name="Kuwata A."/>
            <person name="Ogata H."/>
        </authorList>
    </citation>
    <scope>NUCLEOTIDE SEQUENCE</scope>
</reference>
<comment type="caution">
    <text evidence="1">The sequence shown here is derived from an EMBL/GenBank/DDBJ whole genome shotgun (WGS) entry which is preliminary data.</text>
</comment>
<dbReference type="EMBL" id="BRXZ01008751">
    <property type="protein sequence ID" value="GMI30409.1"/>
    <property type="molecule type" value="Genomic_DNA"/>
</dbReference>
<dbReference type="AlphaFoldDB" id="A0A9W7G382"/>
<sequence>MDAKNAVPTPDRIMQDLINCTQAGKENEGAASANNNNLINNNLINNNLIKAQQSSIQSSYSLRCSQLRLAYLRSKSLSRSRSRTLL</sequence>